<dbReference type="GO" id="GO:0003735">
    <property type="term" value="F:structural constituent of ribosome"/>
    <property type="evidence" value="ECO:0007669"/>
    <property type="project" value="InterPro"/>
</dbReference>
<dbReference type="EMBL" id="AVOT02004713">
    <property type="protein sequence ID" value="MBW0477149.1"/>
    <property type="molecule type" value="Genomic_DNA"/>
</dbReference>
<comment type="caution">
    <text evidence="5">The sequence shown here is derived from an EMBL/GenBank/DDBJ whole genome shotgun (WGS) entry which is preliminary data.</text>
</comment>
<dbReference type="Gene3D" id="3.30.420.80">
    <property type="entry name" value="Ribosomal protein S11"/>
    <property type="match status" value="1"/>
</dbReference>
<organism evidence="5 6">
    <name type="scientific">Austropuccinia psidii MF-1</name>
    <dbReference type="NCBI Taxonomy" id="1389203"/>
    <lineage>
        <taxon>Eukaryota</taxon>
        <taxon>Fungi</taxon>
        <taxon>Dikarya</taxon>
        <taxon>Basidiomycota</taxon>
        <taxon>Pucciniomycotina</taxon>
        <taxon>Pucciniomycetes</taxon>
        <taxon>Pucciniales</taxon>
        <taxon>Sphaerophragmiaceae</taxon>
        <taxon>Austropuccinia</taxon>
    </lineage>
</organism>
<accession>A0A9Q3C2I6</accession>
<keyword evidence="2" id="KW-0689">Ribosomal protein</keyword>
<evidence type="ECO:0000313" key="6">
    <source>
        <dbReference type="Proteomes" id="UP000765509"/>
    </source>
</evidence>
<keyword evidence="3" id="KW-0687">Ribonucleoprotein</keyword>
<name>A0A9Q3C2I6_9BASI</name>
<dbReference type="GO" id="GO:0006412">
    <property type="term" value="P:translation"/>
    <property type="evidence" value="ECO:0007669"/>
    <property type="project" value="InterPro"/>
</dbReference>
<evidence type="ECO:0008006" key="7">
    <source>
        <dbReference type="Google" id="ProtNLM"/>
    </source>
</evidence>
<evidence type="ECO:0000313" key="5">
    <source>
        <dbReference type="EMBL" id="MBW0477149.1"/>
    </source>
</evidence>
<dbReference type="GO" id="GO:0005840">
    <property type="term" value="C:ribosome"/>
    <property type="evidence" value="ECO:0007669"/>
    <property type="project" value="UniProtKB-KW"/>
</dbReference>
<sequence>MSNSRICSFWQLMSRARGASPVISSSSARRGSPYSTQPPLTLDDVLPQAETSSSSSPEPRHQLQSTTPRNNGLNSRASILPQLNRRSSFELASDPIRRRSGERTHYSLIVRSTSNNTRLTLTHTPISYLPGSSPGNPDFKLAYPMAGSVVARVTAGSVGFKRGRRQEYEAATQACLSMFNKIRELLTQSPVARASSPARQEGIPRELEIVFDGFGVGRDAFIASLLNSQASDLREMVRSVRDNTTVKIGGPRPKKRRRV</sequence>
<feature type="region of interest" description="Disordered" evidence="4">
    <location>
        <begin position="20"/>
        <end position="80"/>
    </location>
</feature>
<comment type="similarity">
    <text evidence="1">Belongs to the universal ribosomal protein uS11 family.</text>
</comment>
<dbReference type="Proteomes" id="UP000765509">
    <property type="component" value="Unassembled WGS sequence"/>
</dbReference>
<feature type="compositionally biased region" description="Polar residues" evidence="4">
    <location>
        <begin position="49"/>
        <end position="77"/>
    </location>
</feature>
<reference evidence="5" key="1">
    <citation type="submission" date="2021-03" db="EMBL/GenBank/DDBJ databases">
        <title>Draft genome sequence of rust myrtle Austropuccinia psidii MF-1, a brazilian biotype.</title>
        <authorList>
            <person name="Quecine M.C."/>
            <person name="Pachon D.M.R."/>
            <person name="Bonatelli M.L."/>
            <person name="Correr F.H."/>
            <person name="Franceschini L.M."/>
            <person name="Leite T.F."/>
            <person name="Margarido G.R.A."/>
            <person name="Almeida C.A."/>
            <person name="Ferrarezi J.A."/>
            <person name="Labate C.A."/>
        </authorList>
    </citation>
    <scope>NUCLEOTIDE SEQUENCE</scope>
    <source>
        <strain evidence="5">MF-1</strain>
    </source>
</reference>
<evidence type="ECO:0000256" key="1">
    <source>
        <dbReference type="ARBA" id="ARBA00006194"/>
    </source>
</evidence>
<dbReference type="AlphaFoldDB" id="A0A9Q3C2I6"/>
<dbReference type="InterPro" id="IPR036967">
    <property type="entry name" value="Ribosomal_uS11_sf"/>
</dbReference>
<dbReference type="SUPFAM" id="SSF53137">
    <property type="entry name" value="Translational machinery components"/>
    <property type="match status" value="1"/>
</dbReference>
<protein>
    <recommendedName>
        <fullName evidence="7">Translational machinery component</fullName>
    </recommendedName>
</protein>
<keyword evidence="6" id="KW-1185">Reference proteome</keyword>
<dbReference type="GO" id="GO:1990904">
    <property type="term" value="C:ribonucleoprotein complex"/>
    <property type="evidence" value="ECO:0007669"/>
    <property type="project" value="UniProtKB-KW"/>
</dbReference>
<evidence type="ECO:0000256" key="4">
    <source>
        <dbReference type="SAM" id="MobiDB-lite"/>
    </source>
</evidence>
<dbReference type="InterPro" id="IPR001971">
    <property type="entry name" value="Ribosomal_uS11"/>
</dbReference>
<evidence type="ECO:0000256" key="2">
    <source>
        <dbReference type="ARBA" id="ARBA00022980"/>
    </source>
</evidence>
<dbReference type="HAMAP" id="MF_01310">
    <property type="entry name" value="Ribosomal_uS11"/>
    <property type="match status" value="1"/>
</dbReference>
<feature type="compositionally biased region" description="Low complexity" evidence="4">
    <location>
        <begin position="20"/>
        <end position="35"/>
    </location>
</feature>
<proteinExistence type="inferred from homology"/>
<dbReference type="OrthoDB" id="1654884at2759"/>
<evidence type="ECO:0000256" key="3">
    <source>
        <dbReference type="ARBA" id="ARBA00023274"/>
    </source>
</evidence>
<gene>
    <name evidence="5" type="ORF">O181_016864</name>
</gene>
<dbReference type="PANTHER" id="PTHR11759">
    <property type="entry name" value="40S RIBOSOMAL PROTEIN S14/30S RIBOSOMAL PROTEIN S11"/>
    <property type="match status" value="1"/>
</dbReference>